<proteinExistence type="predicted"/>
<name>A0A0E9Q0N5_ANGAN</name>
<protein>
    <submittedName>
        <fullName evidence="1">Uncharacterized protein</fullName>
    </submittedName>
</protein>
<reference evidence="1" key="1">
    <citation type="submission" date="2014-11" db="EMBL/GenBank/DDBJ databases">
        <authorList>
            <person name="Amaro Gonzalez C."/>
        </authorList>
    </citation>
    <scope>NUCLEOTIDE SEQUENCE</scope>
</reference>
<evidence type="ECO:0000313" key="1">
    <source>
        <dbReference type="EMBL" id="JAH10082.1"/>
    </source>
</evidence>
<accession>A0A0E9Q0N5</accession>
<dbReference type="EMBL" id="GBXM01098495">
    <property type="protein sequence ID" value="JAH10082.1"/>
    <property type="molecule type" value="Transcribed_RNA"/>
</dbReference>
<sequence>MARLILNTQHHYKYQVKTWFENHHKLYKTQIKHYNLVKIFSVILLAS</sequence>
<reference evidence="1" key="2">
    <citation type="journal article" date="2015" name="Fish Shellfish Immunol.">
        <title>Early steps in the European eel (Anguilla anguilla)-Vibrio vulnificus interaction in the gills: Role of the RtxA13 toxin.</title>
        <authorList>
            <person name="Callol A."/>
            <person name="Pajuelo D."/>
            <person name="Ebbesson L."/>
            <person name="Teles M."/>
            <person name="MacKenzie S."/>
            <person name="Amaro C."/>
        </authorList>
    </citation>
    <scope>NUCLEOTIDE SEQUENCE</scope>
</reference>
<dbReference type="AlphaFoldDB" id="A0A0E9Q0N5"/>
<organism evidence="1">
    <name type="scientific">Anguilla anguilla</name>
    <name type="common">European freshwater eel</name>
    <name type="synonym">Muraena anguilla</name>
    <dbReference type="NCBI Taxonomy" id="7936"/>
    <lineage>
        <taxon>Eukaryota</taxon>
        <taxon>Metazoa</taxon>
        <taxon>Chordata</taxon>
        <taxon>Craniata</taxon>
        <taxon>Vertebrata</taxon>
        <taxon>Euteleostomi</taxon>
        <taxon>Actinopterygii</taxon>
        <taxon>Neopterygii</taxon>
        <taxon>Teleostei</taxon>
        <taxon>Anguilliformes</taxon>
        <taxon>Anguillidae</taxon>
        <taxon>Anguilla</taxon>
    </lineage>
</organism>